<dbReference type="Proteomes" id="UP001153555">
    <property type="component" value="Unassembled WGS sequence"/>
</dbReference>
<evidence type="ECO:0008006" key="3">
    <source>
        <dbReference type="Google" id="ProtNLM"/>
    </source>
</evidence>
<comment type="caution">
    <text evidence="1">The sequence shown here is derived from an EMBL/GenBank/DDBJ whole genome shotgun (WGS) entry which is preliminary data.</text>
</comment>
<dbReference type="PANTHER" id="PTHR47481:SF35">
    <property type="entry name" value="ZINC FINGER, CCHC-TYPE-RELATED"/>
    <property type="match status" value="1"/>
</dbReference>
<dbReference type="AlphaFoldDB" id="A0A9N7P2F6"/>
<dbReference type="EMBL" id="CACSLK010034598">
    <property type="protein sequence ID" value="CAA0842984.1"/>
    <property type="molecule type" value="Genomic_DNA"/>
</dbReference>
<dbReference type="PANTHER" id="PTHR47481">
    <property type="match status" value="1"/>
</dbReference>
<keyword evidence="2" id="KW-1185">Reference proteome</keyword>
<reference evidence="1" key="1">
    <citation type="submission" date="2019-12" db="EMBL/GenBank/DDBJ databases">
        <authorList>
            <person name="Scholes J."/>
        </authorList>
    </citation>
    <scope>NUCLEOTIDE SEQUENCE</scope>
</reference>
<accession>A0A9N7P2F6</accession>
<protein>
    <recommendedName>
        <fullName evidence="3">Retrotransposon Copia-like N-terminal domain-containing protein</fullName>
    </recommendedName>
</protein>
<organism evidence="1 2">
    <name type="scientific">Striga hermonthica</name>
    <name type="common">Purple witchweed</name>
    <name type="synonym">Buchnera hermonthica</name>
    <dbReference type="NCBI Taxonomy" id="68872"/>
    <lineage>
        <taxon>Eukaryota</taxon>
        <taxon>Viridiplantae</taxon>
        <taxon>Streptophyta</taxon>
        <taxon>Embryophyta</taxon>
        <taxon>Tracheophyta</taxon>
        <taxon>Spermatophyta</taxon>
        <taxon>Magnoliopsida</taxon>
        <taxon>eudicotyledons</taxon>
        <taxon>Gunneridae</taxon>
        <taxon>Pentapetalae</taxon>
        <taxon>asterids</taxon>
        <taxon>lamiids</taxon>
        <taxon>Lamiales</taxon>
        <taxon>Orobanchaceae</taxon>
        <taxon>Buchnereae</taxon>
        <taxon>Striga</taxon>
    </lineage>
</organism>
<name>A0A9N7P2F6_STRHE</name>
<sequence>MAAESSIPLIPLSTMIHMVNIKLTSANYLLWHAQIEPLLITQGFLLHLDGSSPCPSREITTPAGTKSTNPDFATWYFRDQLIRLFLVSTLTEESMAVVIVCTSFRDVWTSLTRACSHASKARELSLKDDLLSVKRGDLSVSESICCE</sequence>
<proteinExistence type="predicted"/>
<gene>
    <name evidence="1" type="ORF">SHERM_08838</name>
</gene>
<evidence type="ECO:0000313" key="1">
    <source>
        <dbReference type="EMBL" id="CAA0842984.1"/>
    </source>
</evidence>
<dbReference type="OrthoDB" id="912930at2759"/>
<evidence type="ECO:0000313" key="2">
    <source>
        <dbReference type="Proteomes" id="UP001153555"/>
    </source>
</evidence>